<proteinExistence type="predicted"/>
<reference evidence="1 2" key="1">
    <citation type="submission" date="2021-05" db="EMBL/GenBank/DDBJ databases">
        <title>A Polyphasic approach of four new species of the genus Ohtaekwangia: Ohtaekwangia histidinii sp. nov., Ohtaekwangia cretensis sp. nov., Ohtaekwangia indiensis sp. nov., Ohtaekwangia reichenbachii sp. nov. from diverse environment.</title>
        <authorList>
            <person name="Octaviana S."/>
        </authorList>
    </citation>
    <scope>NUCLEOTIDE SEQUENCE [LARGE SCALE GENOMIC DNA]</scope>
    <source>
        <strain evidence="1 2">PWU20</strain>
    </source>
</reference>
<gene>
    <name evidence="1" type="ORF">KK060_24905</name>
</gene>
<evidence type="ECO:0000313" key="2">
    <source>
        <dbReference type="Proteomes" id="UP000772618"/>
    </source>
</evidence>
<evidence type="ECO:0000313" key="1">
    <source>
        <dbReference type="EMBL" id="MBT1706537.1"/>
    </source>
</evidence>
<keyword evidence="2" id="KW-1185">Reference proteome</keyword>
<sequence>MEDFRKRTAMYIGDKKITTLKSFIDGYFYATWTNDIEVDDKIKFDDFHDWVAGQFKWKESTAGWSKIILDECKGDEELAVDKFFELYDSFKTRVK</sequence>
<accession>A0ABS5W0A7</accession>
<organism evidence="1 2">
    <name type="scientific">Chryseosolibacter indicus</name>
    <dbReference type="NCBI Taxonomy" id="2782351"/>
    <lineage>
        <taxon>Bacteria</taxon>
        <taxon>Pseudomonadati</taxon>
        <taxon>Bacteroidota</taxon>
        <taxon>Cytophagia</taxon>
        <taxon>Cytophagales</taxon>
        <taxon>Chryseotaleaceae</taxon>
        <taxon>Chryseosolibacter</taxon>
    </lineage>
</organism>
<comment type="caution">
    <text evidence="1">The sequence shown here is derived from an EMBL/GenBank/DDBJ whole genome shotgun (WGS) entry which is preliminary data.</text>
</comment>
<dbReference type="Proteomes" id="UP000772618">
    <property type="component" value="Unassembled WGS sequence"/>
</dbReference>
<dbReference type="EMBL" id="JAHESD010000141">
    <property type="protein sequence ID" value="MBT1706537.1"/>
    <property type="molecule type" value="Genomic_DNA"/>
</dbReference>
<protein>
    <submittedName>
        <fullName evidence="1">Uncharacterized protein</fullName>
    </submittedName>
</protein>
<name>A0ABS5W0A7_9BACT</name>